<dbReference type="Pfam" id="PF13433">
    <property type="entry name" value="Peripla_BP_5"/>
    <property type="match status" value="1"/>
</dbReference>
<evidence type="ECO:0000313" key="1">
    <source>
        <dbReference type="EMBL" id="MBI6629946.1"/>
    </source>
</evidence>
<name>A0A934HSA1_9RHOB</name>
<comment type="caution">
    <text evidence="1">The sequence shown here is derived from an EMBL/GenBank/DDBJ whole genome shotgun (WGS) entry which is preliminary data.</text>
</comment>
<gene>
    <name evidence="1" type="ORF">JAO82_08625</name>
</gene>
<reference evidence="1" key="1">
    <citation type="submission" date="2020-12" db="EMBL/GenBank/DDBJ databases">
        <title>Pontibaca salina gen. nov., sp. nov., isolated from marine sediment.</title>
        <authorList>
            <person name="Bo J."/>
            <person name="Wang S."/>
            <person name="Song X."/>
            <person name="Du Z."/>
        </authorList>
    </citation>
    <scope>NUCLEOTIDE SEQUENCE</scope>
    <source>
        <strain evidence="1">S1109L</strain>
    </source>
</reference>
<dbReference type="PANTHER" id="PTHR47628">
    <property type="match status" value="1"/>
</dbReference>
<dbReference type="SUPFAM" id="SSF53822">
    <property type="entry name" value="Periplasmic binding protein-like I"/>
    <property type="match status" value="1"/>
</dbReference>
<accession>A0A934HSA1</accession>
<dbReference type="InterPro" id="IPR000709">
    <property type="entry name" value="Leu_Ile_Val-bd"/>
</dbReference>
<dbReference type="NCBIfam" id="TIGR01409">
    <property type="entry name" value="TAT_signal_seq"/>
    <property type="match status" value="1"/>
</dbReference>
<dbReference type="AlphaFoldDB" id="A0A934HSA1"/>
<dbReference type="PANTHER" id="PTHR47628:SF1">
    <property type="entry name" value="ALIPHATIC AMIDASE EXPRESSION-REGULATING PROTEIN"/>
    <property type="match status" value="1"/>
</dbReference>
<dbReference type="PROSITE" id="PS51318">
    <property type="entry name" value="TAT"/>
    <property type="match status" value="1"/>
</dbReference>
<dbReference type="Proteomes" id="UP000613255">
    <property type="component" value="Unassembled WGS sequence"/>
</dbReference>
<dbReference type="GO" id="GO:0006865">
    <property type="term" value="P:amino acid transport"/>
    <property type="evidence" value="ECO:0007669"/>
    <property type="project" value="InterPro"/>
</dbReference>
<proteinExistence type="predicted"/>
<keyword evidence="2" id="KW-1185">Reference proteome</keyword>
<dbReference type="InterPro" id="IPR006311">
    <property type="entry name" value="TAT_signal"/>
</dbReference>
<dbReference type="PRINTS" id="PR00337">
    <property type="entry name" value="LEUILEVALBP"/>
</dbReference>
<dbReference type="InterPro" id="IPR019546">
    <property type="entry name" value="TAT_signal_bac_arc"/>
</dbReference>
<dbReference type="InterPro" id="IPR028082">
    <property type="entry name" value="Peripla_BP_I"/>
</dbReference>
<dbReference type="EMBL" id="JAEIJD010000006">
    <property type="protein sequence ID" value="MBI6629946.1"/>
    <property type="molecule type" value="Genomic_DNA"/>
</dbReference>
<protein>
    <submittedName>
        <fullName evidence="1">Transporter substrate-binding protein</fullName>
    </submittedName>
</protein>
<dbReference type="RefSeq" id="WP_198685976.1">
    <property type="nucleotide sequence ID" value="NZ_JAEIJD010000006.1"/>
</dbReference>
<sequence length="428" mass="46651">MSTKLTRRKFLGTSALAGVAATGLPHIWLKDESLYANAATGSEIDVGVLSSLTGPLEVPERSLSDAVRMAIQEINANGGVAGRMINAIVEDAASDPKTFNEKAGKLVIRDRTITTFGGYTTASRLAVRPIYEKRKNLFFFPTFYEGSECSSNIVYTGAVPNQQLYNLVPWMVNTLGKKKIFIVGSNYAFPKGMAQVAKTLLEENDAEWVADEYLELGETEWGAMVNKIKNSGCDAVLSNVVSGPSIAAFYREFKNQGITQTEIPICATVATEIEISSMGNEFAAGSYSSLPYFQAITRPENKKFVADWKEFNNDENAVTHDPQHSSYFGVYLWKQASEKVLNAGEKLTPMAIHEALRDIEFDAPGGLVKTHAENMHTYFTPRIAQWGADGQGIIVDEGETLAPLPYAISGEAEGNLYCTASGLDSSKL</sequence>
<evidence type="ECO:0000313" key="2">
    <source>
        <dbReference type="Proteomes" id="UP000613255"/>
    </source>
</evidence>
<organism evidence="1 2">
    <name type="scientific">Pontibaca salina</name>
    <dbReference type="NCBI Taxonomy" id="2795731"/>
    <lineage>
        <taxon>Bacteria</taxon>
        <taxon>Pseudomonadati</taxon>
        <taxon>Pseudomonadota</taxon>
        <taxon>Alphaproteobacteria</taxon>
        <taxon>Rhodobacterales</taxon>
        <taxon>Roseobacteraceae</taxon>
        <taxon>Pontibaca</taxon>
    </lineage>
</organism>
<dbReference type="Gene3D" id="3.40.50.2300">
    <property type="match status" value="2"/>
</dbReference>